<dbReference type="Pfam" id="PF00628">
    <property type="entry name" value="PHD"/>
    <property type="match status" value="1"/>
</dbReference>
<dbReference type="GO" id="GO:0008270">
    <property type="term" value="F:zinc ion binding"/>
    <property type="evidence" value="ECO:0007669"/>
    <property type="project" value="UniProtKB-KW"/>
</dbReference>
<dbReference type="InterPro" id="IPR019787">
    <property type="entry name" value="Znf_PHD-finger"/>
</dbReference>
<dbReference type="Gene3D" id="3.30.40.10">
    <property type="entry name" value="Zinc/RING finger domain, C3HC4 (zinc finger)"/>
    <property type="match status" value="4"/>
</dbReference>
<dbReference type="SUPFAM" id="SSF57903">
    <property type="entry name" value="FYVE/PHD zinc finger"/>
    <property type="match status" value="3"/>
</dbReference>
<dbReference type="SMART" id="SM00249">
    <property type="entry name" value="PHD"/>
    <property type="match status" value="4"/>
</dbReference>
<organism evidence="7 8">
    <name type="scientific">Stentor coeruleus</name>
    <dbReference type="NCBI Taxonomy" id="5963"/>
    <lineage>
        <taxon>Eukaryota</taxon>
        <taxon>Sar</taxon>
        <taxon>Alveolata</taxon>
        <taxon>Ciliophora</taxon>
        <taxon>Postciliodesmatophora</taxon>
        <taxon>Heterotrichea</taxon>
        <taxon>Heterotrichida</taxon>
        <taxon>Stentoridae</taxon>
        <taxon>Stentor</taxon>
    </lineage>
</organism>
<keyword evidence="1" id="KW-0479">Metal-binding</keyword>
<keyword evidence="2 4" id="KW-0863">Zinc-finger</keyword>
<reference evidence="7 8" key="1">
    <citation type="submission" date="2016-11" db="EMBL/GenBank/DDBJ databases">
        <title>The macronuclear genome of Stentor coeruleus: a giant cell with tiny introns.</title>
        <authorList>
            <person name="Slabodnick M."/>
            <person name="Ruby J.G."/>
            <person name="Reiff S.B."/>
            <person name="Swart E.C."/>
            <person name="Gosai S."/>
            <person name="Prabakaran S."/>
            <person name="Witkowska E."/>
            <person name="Larue G.E."/>
            <person name="Fisher S."/>
            <person name="Freeman R.M."/>
            <person name="Gunawardena J."/>
            <person name="Chu W."/>
            <person name="Stover N.A."/>
            <person name="Gregory B.D."/>
            <person name="Nowacki M."/>
            <person name="Derisi J."/>
            <person name="Roy S.W."/>
            <person name="Marshall W.F."/>
            <person name="Sood P."/>
        </authorList>
    </citation>
    <scope>NUCLEOTIDE SEQUENCE [LARGE SCALE GENOMIC DNA]</scope>
    <source>
        <strain evidence="7">WM001</strain>
    </source>
</reference>
<dbReference type="InterPro" id="IPR019786">
    <property type="entry name" value="Zinc_finger_PHD-type_CS"/>
</dbReference>
<dbReference type="PANTHER" id="PTHR13793">
    <property type="entry name" value="PHD FINGER PROTEINS"/>
    <property type="match status" value="1"/>
</dbReference>
<dbReference type="PROSITE" id="PS51805">
    <property type="entry name" value="EPHD"/>
    <property type="match status" value="1"/>
</dbReference>
<feature type="domain" description="PHD-type" evidence="6">
    <location>
        <begin position="323"/>
        <end position="449"/>
    </location>
</feature>
<name>A0A1R2B5Z9_9CILI</name>
<dbReference type="PANTHER" id="PTHR13793:SF107">
    <property type="entry name" value="BROMODOMAIN-CONTAINING PROTEIN HOMOLOG"/>
    <property type="match status" value="1"/>
</dbReference>
<comment type="caution">
    <text evidence="7">The sequence shown here is derived from an EMBL/GenBank/DDBJ whole genome shotgun (WGS) entry which is preliminary data.</text>
</comment>
<dbReference type="PROSITE" id="PS01359">
    <property type="entry name" value="ZF_PHD_1"/>
    <property type="match status" value="1"/>
</dbReference>
<evidence type="ECO:0008006" key="9">
    <source>
        <dbReference type="Google" id="ProtNLM"/>
    </source>
</evidence>
<dbReference type="GO" id="GO:0006357">
    <property type="term" value="P:regulation of transcription by RNA polymerase II"/>
    <property type="evidence" value="ECO:0007669"/>
    <property type="project" value="TreeGrafter"/>
</dbReference>
<dbReference type="OrthoDB" id="313399at2759"/>
<dbReference type="InterPro" id="IPR011011">
    <property type="entry name" value="Znf_FYVE_PHD"/>
</dbReference>
<feature type="domain" description="PHD-type" evidence="5">
    <location>
        <begin position="265"/>
        <end position="315"/>
    </location>
</feature>
<proteinExistence type="predicted"/>
<dbReference type="InterPro" id="IPR034732">
    <property type="entry name" value="EPHD"/>
</dbReference>
<dbReference type="Pfam" id="PF13831">
    <property type="entry name" value="PHD_2"/>
    <property type="match status" value="1"/>
</dbReference>
<sequence length="728" mass="84369">MQHSDSCVFCKGKLDPHTFVIEYYKDYSSHIQCIEEKICVFCGLAGLCIKCQHKDCNRTFHETCLSLYCFQDSQDQGFLCDYHRKTKGKKKEYQRLWLARQVSNRVGLDPEAVMKIKESHGDNKVYSICSGQVFWFFIGTQYFPSFVNLQKPKISVKSLNDYSENWGTNLDDYINRLTKEYENIKTQNNDLFTQYENYTNLNSDTTKDYKEEDLILAETRNLQLRSGFEEYLMYFESKAKPESDSNGNAEKHTSSLREAPRNEEDFVCSICGDGDYEDDDLIVICSSCEMGAHMKCYGIPVVPDTDWICHGCSSIKNKDERSNIRCALCPIKGGCVKPTIHITTGNISFPNYPEGKNEQVWCHIFCASHLDSKIFGDKEYLDRINLKAIDPKRFTLKCQVCKTKDGACLQCQHGRCQIAFHPECGKEYFTNTRDKTGFDEVSIYCPMHKPLKLRRVLESKEKKCVEDVVSFCKAFEKYEKKIKNSKVAPVVKRQNNSERPFSCEEKSKLIKVVENQIKKMSKNLRHEFSVVLKMKTGSLRNQVQVVRPQPYNLLDPQALIANKLLIKGRKNVECYKYYASYLYPLMKRELDVMKISHVKYTPKCKKKGFLGSKKSKDKAKVRVKAKEVNVVQEPEPEKLIQTIIEVPILNDVVSDEVYCICRQPFIEKSFKKPWESESDFQQRQLESQMICCDNCGEWYHYKCIGLKHEEEVPGNYVCMKCTKATIVS</sequence>
<dbReference type="CDD" id="cd15571">
    <property type="entry name" value="ePHD"/>
    <property type="match status" value="1"/>
</dbReference>
<protein>
    <recommendedName>
        <fullName evidence="9">PHD-type domain-containing protein</fullName>
    </recommendedName>
</protein>
<dbReference type="Pfam" id="PF13832">
    <property type="entry name" value="zf-HC5HC2H_2"/>
    <property type="match status" value="1"/>
</dbReference>
<evidence type="ECO:0000259" key="5">
    <source>
        <dbReference type="PROSITE" id="PS50016"/>
    </source>
</evidence>
<evidence type="ECO:0000256" key="2">
    <source>
        <dbReference type="ARBA" id="ARBA00022771"/>
    </source>
</evidence>
<dbReference type="AlphaFoldDB" id="A0A1R2B5Z9"/>
<keyword evidence="3" id="KW-0862">Zinc</keyword>
<keyword evidence="8" id="KW-1185">Reference proteome</keyword>
<evidence type="ECO:0000313" key="8">
    <source>
        <dbReference type="Proteomes" id="UP000187209"/>
    </source>
</evidence>
<evidence type="ECO:0000256" key="3">
    <source>
        <dbReference type="ARBA" id="ARBA00022833"/>
    </source>
</evidence>
<dbReference type="InterPro" id="IPR050701">
    <property type="entry name" value="Histone_Mod_Regulator"/>
</dbReference>
<evidence type="ECO:0000313" key="7">
    <source>
        <dbReference type="EMBL" id="OMJ72095.1"/>
    </source>
</evidence>
<dbReference type="CDD" id="cd15492">
    <property type="entry name" value="PHD_BRPF_JADE_like"/>
    <property type="match status" value="1"/>
</dbReference>
<dbReference type="PROSITE" id="PS50016">
    <property type="entry name" value="ZF_PHD_2"/>
    <property type="match status" value="2"/>
</dbReference>
<gene>
    <name evidence="7" type="ORF">SteCoe_29547</name>
</gene>
<dbReference type="InterPro" id="IPR013083">
    <property type="entry name" value="Znf_RING/FYVE/PHD"/>
</dbReference>
<evidence type="ECO:0000256" key="1">
    <source>
        <dbReference type="ARBA" id="ARBA00022723"/>
    </source>
</evidence>
<evidence type="ECO:0000259" key="6">
    <source>
        <dbReference type="PROSITE" id="PS51805"/>
    </source>
</evidence>
<accession>A0A1R2B5Z9</accession>
<dbReference type="Proteomes" id="UP000187209">
    <property type="component" value="Unassembled WGS sequence"/>
</dbReference>
<dbReference type="EMBL" id="MPUH01000931">
    <property type="protein sequence ID" value="OMJ72095.1"/>
    <property type="molecule type" value="Genomic_DNA"/>
</dbReference>
<evidence type="ECO:0000256" key="4">
    <source>
        <dbReference type="PROSITE-ProRule" id="PRU00146"/>
    </source>
</evidence>
<dbReference type="InterPro" id="IPR001965">
    <property type="entry name" value="Znf_PHD"/>
</dbReference>
<feature type="domain" description="PHD-type" evidence="5">
    <location>
        <begin position="656"/>
        <end position="724"/>
    </location>
</feature>